<evidence type="ECO:0000256" key="4">
    <source>
        <dbReference type="ARBA" id="ARBA00022989"/>
    </source>
</evidence>
<accession>A0ABY6F506</accession>
<evidence type="ECO:0000256" key="3">
    <source>
        <dbReference type="ARBA" id="ARBA00022692"/>
    </source>
</evidence>
<feature type="transmembrane region" description="Helical" evidence="6">
    <location>
        <begin position="30"/>
        <end position="46"/>
    </location>
</feature>
<dbReference type="PANTHER" id="PTHR33931:SF5">
    <property type="entry name" value="UPF0299 MEMBRANE PROTEIN YOHJ"/>
    <property type="match status" value="1"/>
</dbReference>
<proteinExistence type="predicted"/>
<dbReference type="RefSeq" id="WP_263076660.1">
    <property type="nucleotide sequence ID" value="NZ_CP089977.1"/>
</dbReference>
<feature type="transmembrane region" description="Helical" evidence="6">
    <location>
        <begin position="84"/>
        <end position="106"/>
    </location>
</feature>
<evidence type="ECO:0000256" key="2">
    <source>
        <dbReference type="ARBA" id="ARBA00022475"/>
    </source>
</evidence>
<evidence type="ECO:0000313" key="7">
    <source>
        <dbReference type="EMBL" id="UXZ05160.1"/>
    </source>
</evidence>
<dbReference type="EMBL" id="CP089977">
    <property type="protein sequence ID" value="UXZ05160.1"/>
    <property type="molecule type" value="Genomic_DNA"/>
</dbReference>
<keyword evidence="5 6" id="KW-0472">Membrane</keyword>
<gene>
    <name evidence="7" type="ORF">LU297_01525</name>
</gene>
<name>A0ABY6F506_9GAMM</name>
<sequence>MVLKAILIVFGCLFIGQVLVEWLTLPLPPSVIGLLLLFFALQSGLVKLSTMEKLAKVLLDYLVLLVVPACISIMQYLDVIRDDFWVLLVGTAVSTVLVLIGTAWSYQGLRILQKRTNTPANKNQKG</sequence>
<evidence type="ECO:0000313" key="8">
    <source>
        <dbReference type="Proteomes" id="UP001063782"/>
    </source>
</evidence>
<comment type="subcellular location">
    <subcellularLocation>
        <location evidence="1">Cell membrane</location>
        <topology evidence="1">Multi-pass membrane protein</topology>
    </subcellularLocation>
</comment>
<evidence type="ECO:0000256" key="6">
    <source>
        <dbReference type="SAM" id="Phobius"/>
    </source>
</evidence>
<protein>
    <submittedName>
        <fullName evidence="7">CidA/LrgA family protein</fullName>
    </submittedName>
</protein>
<evidence type="ECO:0000256" key="5">
    <source>
        <dbReference type="ARBA" id="ARBA00023136"/>
    </source>
</evidence>
<keyword evidence="3 6" id="KW-0812">Transmembrane</keyword>
<dbReference type="PANTHER" id="PTHR33931">
    <property type="entry name" value="HOLIN-LIKE PROTEIN CIDA-RELATED"/>
    <property type="match status" value="1"/>
</dbReference>
<reference evidence="7" key="1">
    <citation type="submission" date="2021-12" db="EMBL/GenBank/DDBJ databases">
        <title>taxonomy of Moraxella sp. ZY201224.</title>
        <authorList>
            <person name="Li F."/>
        </authorList>
    </citation>
    <scope>NUCLEOTIDE SEQUENCE</scope>
    <source>
        <strain evidence="7">ZY201224</strain>
    </source>
</reference>
<keyword evidence="4 6" id="KW-1133">Transmembrane helix</keyword>
<organism evidence="7 8">
    <name type="scientific">Moraxella nasicaprae</name>
    <dbReference type="NCBI Taxonomy" id="2904122"/>
    <lineage>
        <taxon>Bacteria</taxon>
        <taxon>Pseudomonadati</taxon>
        <taxon>Pseudomonadota</taxon>
        <taxon>Gammaproteobacteria</taxon>
        <taxon>Moraxellales</taxon>
        <taxon>Moraxellaceae</taxon>
        <taxon>Moraxella</taxon>
    </lineage>
</organism>
<evidence type="ECO:0000256" key="1">
    <source>
        <dbReference type="ARBA" id="ARBA00004651"/>
    </source>
</evidence>
<dbReference type="Pfam" id="PF03788">
    <property type="entry name" value="LrgA"/>
    <property type="match status" value="1"/>
</dbReference>
<keyword evidence="8" id="KW-1185">Reference proteome</keyword>
<feature type="transmembrane region" description="Helical" evidence="6">
    <location>
        <begin position="58"/>
        <end position="78"/>
    </location>
</feature>
<dbReference type="Proteomes" id="UP001063782">
    <property type="component" value="Chromosome"/>
</dbReference>
<dbReference type="InterPro" id="IPR005538">
    <property type="entry name" value="LrgA/CidA"/>
</dbReference>
<keyword evidence="2" id="KW-1003">Cell membrane</keyword>